<feature type="domain" description="DUF5071" evidence="1">
    <location>
        <begin position="3"/>
        <end position="104"/>
    </location>
</feature>
<dbReference type="InterPro" id="IPR031837">
    <property type="entry name" value="DUF5071"/>
</dbReference>
<evidence type="ECO:0000313" key="2">
    <source>
        <dbReference type="EMBL" id="OMD33626.1"/>
    </source>
</evidence>
<dbReference type="Gene3D" id="1.25.40.750">
    <property type="entry name" value="Domain of unknown function DUF5071"/>
    <property type="match status" value="1"/>
</dbReference>
<proteinExistence type="predicted"/>
<evidence type="ECO:0000259" key="1">
    <source>
        <dbReference type="Pfam" id="PF16804"/>
    </source>
</evidence>
<sequence length="108" mass="12578">QECDKDAIRTILPDLFEWLQDSNWPISIEISDILLQFNSELVPFIRDILNSEDGLWKCSILSLLFDKLSLRDKLELVPDLQRLSTYPTLDDKDAGIDEITMEILERLI</sequence>
<accession>A0ABX3GQP3</accession>
<gene>
    <name evidence="2" type="ORF">BSO21_15050</name>
</gene>
<keyword evidence="3" id="KW-1185">Reference proteome</keyword>
<reference evidence="2 3" key="1">
    <citation type="submission" date="2016-11" db="EMBL/GenBank/DDBJ databases">
        <title>Paenibacillus species isolates.</title>
        <authorList>
            <person name="Beno S.M."/>
        </authorList>
    </citation>
    <scope>NUCLEOTIDE SEQUENCE [LARGE SCALE GENOMIC DNA]</scope>
    <source>
        <strain evidence="2 3">FSL H7-0433</strain>
    </source>
</reference>
<organism evidence="2 3">
    <name type="scientific">Paenibacillus odorifer</name>
    <dbReference type="NCBI Taxonomy" id="189426"/>
    <lineage>
        <taxon>Bacteria</taxon>
        <taxon>Bacillati</taxon>
        <taxon>Bacillota</taxon>
        <taxon>Bacilli</taxon>
        <taxon>Bacillales</taxon>
        <taxon>Paenibacillaceae</taxon>
        <taxon>Paenibacillus</taxon>
    </lineage>
</organism>
<evidence type="ECO:0000313" key="3">
    <source>
        <dbReference type="Proteomes" id="UP000187158"/>
    </source>
</evidence>
<comment type="caution">
    <text evidence="2">The sequence shown here is derived from an EMBL/GenBank/DDBJ whole genome shotgun (WGS) entry which is preliminary data.</text>
</comment>
<name>A0ABX3GQP3_9BACL</name>
<dbReference type="RefSeq" id="WP_076219037.1">
    <property type="nucleotide sequence ID" value="NZ_MPVP01000087.1"/>
</dbReference>
<protein>
    <recommendedName>
        <fullName evidence="1">DUF5071 domain-containing protein</fullName>
    </recommendedName>
</protein>
<dbReference type="Pfam" id="PF16804">
    <property type="entry name" value="DUF5071"/>
    <property type="match status" value="1"/>
</dbReference>
<feature type="non-terminal residue" evidence="2">
    <location>
        <position position="1"/>
    </location>
</feature>
<dbReference type="Proteomes" id="UP000187158">
    <property type="component" value="Unassembled WGS sequence"/>
</dbReference>
<dbReference type="InterPro" id="IPR038692">
    <property type="entry name" value="Cthe_2751_sf"/>
</dbReference>
<dbReference type="EMBL" id="MPVP01000087">
    <property type="protein sequence ID" value="OMD33626.1"/>
    <property type="molecule type" value="Genomic_DNA"/>
</dbReference>